<dbReference type="GO" id="GO:0016705">
    <property type="term" value="F:oxidoreductase activity, acting on paired donors, with incorporation or reduction of molecular oxygen"/>
    <property type="evidence" value="ECO:0007669"/>
    <property type="project" value="InterPro"/>
</dbReference>
<sequence>MDSSNLKIGIESTMVPPIKTGMSMVKNYEKYGFDSLWFADHIMSWIPEAIWTPEITTMAKFFRSPNDVYEVFTSMAITACNTKKVYLGTGVTETFRRHPAVLAHIIMSLDHLSKGRVILGIGAGEKENVVPYGIKWEKPVTRLEESIRIIKLLWENEKKVNFDGNFWKLKDAVLSIKPYKEQKSPPIWIAAHGQKMLELTGKLGDGWIPIYLNPKTYKEKLNVILKAAKAVGRHPDEITPSLCFNVIIDDKRDEVDKMLETPIAKNHMLTLSHEHFKQYKISHPLGDNFYGMLDYIPTRYDRETILNAIEKIPTAMCKDFYLNGTPEDVISRIEEYIKLGLKHVILINTTPVCDFSKLSTSLNALIKVLNYFKN</sequence>
<evidence type="ECO:0000256" key="1">
    <source>
        <dbReference type="ARBA" id="ARBA00023002"/>
    </source>
</evidence>
<protein>
    <recommendedName>
        <fullName evidence="2">Luciferase-like domain-containing protein</fullName>
    </recommendedName>
</protein>
<reference evidence="3" key="1">
    <citation type="journal article" date="2015" name="Nature">
        <title>Complex archaea that bridge the gap between prokaryotes and eukaryotes.</title>
        <authorList>
            <person name="Spang A."/>
            <person name="Saw J.H."/>
            <person name="Jorgensen S.L."/>
            <person name="Zaremba-Niedzwiedzka K."/>
            <person name="Martijn J."/>
            <person name="Lind A.E."/>
            <person name="van Eijk R."/>
            <person name="Schleper C."/>
            <person name="Guy L."/>
            <person name="Ettema T.J."/>
        </authorList>
    </citation>
    <scope>NUCLEOTIDE SEQUENCE</scope>
</reference>
<dbReference type="SUPFAM" id="SSF51679">
    <property type="entry name" value="Bacterial luciferase-like"/>
    <property type="match status" value="1"/>
</dbReference>
<dbReference type="PANTHER" id="PTHR43244">
    <property type="match status" value="1"/>
</dbReference>
<dbReference type="PANTHER" id="PTHR43244:SF1">
    <property type="entry name" value="5,10-METHYLENETETRAHYDROMETHANOPTERIN REDUCTASE"/>
    <property type="match status" value="1"/>
</dbReference>
<name>A0A0F9HLV0_9ZZZZ</name>
<accession>A0A0F9HLV0</accession>
<evidence type="ECO:0000313" key="3">
    <source>
        <dbReference type="EMBL" id="KKL82710.1"/>
    </source>
</evidence>
<dbReference type="InterPro" id="IPR036661">
    <property type="entry name" value="Luciferase-like_sf"/>
</dbReference>
<evidence type="ECO:0000259" key="2">
    <source>
        <dbReference type="Pfam" id="PF00296"/>
    </source>
</evidence>
<dbReference type="CDD" id="cd01097">
    <property type="entry name" value="Tetrahydromethanopterin_reductase"/>
    <property type="match status" value="1"/>
</dbReference>
<organism evidence="3">
    <name type="scientific">marine sediment metagenome</name>
    <dbReference type="NCBI Taxonomy" id="412755"/>
    <lineage>
        <taxon>unclassified sequences</taxon>
        <taxon>metagenomes</taxon>
        <taxon>ecological metagenomes</taxon>
    </lineage>
</organism>
<keyword evidence="1" id="KW-0560">Oxidoreductase</keyword>
<dbReference type="InterPro" id="IPR011251">
    <property type="entry name" value="Luciferase-like_dom"/>
</dbReference>
<dbReference type="EMBL" id="LAZR01022197">
    <property type="protein sequence ID" value="KKL82710.1"/>
    <property type="molecule type" value="Genomic_DNA"/>
</dbReference>
<feature type="domain" description="Luciferase-like" evidence="2">
    <location>
        <begin position="16"/>
        <end position="342"/>
    </location>
</feature>
<dbReference type="Pfam" id="PF00296">
    <property type="entry name" value="Bac_luciferase"/>
    <property type="match status" value="1"/>
</dbReference>
<comment type="caution">
    <text evidence="3">The sequence shown here is derived from an EMBL/GenBank/DDBJ whole genome shotgun (WGS) entry which is preliminary data.</text>
</comment>
<gene>
    <name evidence="3" type="ORF">LCGC14_1982040</name>
</gene>
<proteinExistence type="predicted"/>
<dbReference type="Gene3D" id="3.20.20.30">
    <property type="entry name" value="Luciferase-like domain"/>
    <property type="match status" value="1"/>
</dbReference>
<dbReference type="InterPro" id="IPR050564">
    <property type="entry name" value="F420-G6PD/mer"/>
</dbReference>
<dbReference type="AlphaFoldDB" id="A0A0F9HLV0"/>